<dbReference type="PROSITE" id="PS51820">
    <property type="entry name" value="PA14"/>
    <property type="match status" value="1"/>
</dbReference>
<organism evidence="4 5">
    <name type="scientific">Micromonas commoda (strain RCC299 / NOUM17 / CCMP2709)</name>
    <name type="common">Picoplanktonic green alga</name>
    <dbReference type="NCBI Taxonomy" id="296587"/>
    <lineage>
        <taxon>Eukaryota</taxon>
        <taxon>Viridiplantae</taxon>
        <taxon>Chlorophyta</taxon>
        <taxon>Mamiellophyceae</taxon>
        <taxon>Mamiellales</taxon>
        <taxon>Mamiellaceae</taxon>
        <taxon>Micromonas</taxon>
    </lineage>
</organism>
<evidence type="ECO:0000313" key="5">
    <source>
        <dbReference type="Proteomes" id="UP000002009"/>
    </source>
</evidence>
<evidence type="ECO:0000259" key="3">
    <source>
        <dbReference type="PROSITE" id="PS51820"/>
    </source>
</evidence>
<name>C1EGQ8_MICCC</name>
<feature type="domain" description="PA14" evidence="3">
    <location>
        <begin position="60"/>
        <end position="205"/>
    </location>
</feature>
<dbReference type="KEGG" id="mis:MICPUN_109446"/>
<dbReference type="InterPro" id="IPR037524">
    <property type="entry name" value="PA14/GLEYA"/>
</dbReference>
<dbReference type="InParanoid" id="C1EGQ8"/>
<dbReference type="SUPFAM" id="SSF56988">
    <property type="entry name" value="Anthrax protective antigen"/>
    <property type="match status" value="1"/>
</dbReference>
<dbReference type="EMBL" id="CP001332">
    <property type="protein sequence ID" value="ACO67170.1"/>
    <property type="molecule type" value="Genomic_DNA"/>
</dbReference>
<keyword evidence="5" id="KW-1185">Reference proteome</keyword>
<dbReference type="AlphaFoldDB" id="C1EGQ8"/>
<reference evidence="4 5" key="1">
    <citation type="journal article" date="2009" name="Science">
        <title>Green evolution and dynamic adaptations revealed by genomes of the marine picoeukaryotes Micromonas.</title>
        <authorList>
            <person name="Worden A.Z."/>
            <person name="Lee J.H."/>
            <person name="Mock T."/>
            <person name="Rouze P."/>
            <person name="Simmons M.P."/>
            <person name="Aerts A.L."/>
            <person name="Allen A.E."/>
            <person name="Cuvelier M.L."/>
            <person name="Derelle E."/>
            <person name="Everett M.V."/>
            <person name="Foulon E."/>
            <person name="Grimwood J."/>
            <person name="Gundlach H."/>
            <person name="Henrissat B."/>
            <person name="Napoli C."/>
            <person name="McDonald S.M."/>
            <person name="Parker M.S."/>
            <person name="Rombauts S."/>
            <person name="Salamov A."/>
            <person name="Von Dassow P."/>
            <person name="Badger J.H."/>
            <person name="Coutinho P.M."/>
            <person name="Demir E."/>
            <person name="Dubchak I."/>
            <person name="Gentemann C."/>
            <person name="Eikrem W."/>
            <person name="Gready J.E."/>
            <person name="John U."/>
            <person name="Lanier W."/>
            <person name="Lindquist E.A."/>
            <person name="Lucas S."/>
            <person name="Mayer K.F."/>
            <person name="Moreau H."/>
            <person name="Not F."/>
            <person name="Otillar R."/>
            <person name="Panaud O."/>
            <person name="Pangilinan J."/>
            <person name="Paulsen I."/>
            <person name="Piegu B."/>
            <person name="Poliakov A."/>
            <person name="Robbens S."/>
            <person name="Schmutz J."/>
            <person name="Toulza E."/>
            <person name="Wyss T."/>
            <person name="Zelensky A."/>
            <person name="Zhou K."/>
            <person name="Armbrust E.V."/>
            <person name="Bhattacharya D."/>
            <person name="Goodenough U.W."/>
            <person name="Van de Peer Y."/>
            <person name="Grigoriev I.V."/>
        </authorList>
    </citation>
    <scope>NUCLEOTIDE SEQUENCE [LARGE SCALE GENOMIC DNA]</scope>
    <source>
        <strain evidence="5">RCC299 / NOUM17</strain>
    </source>
</reference>
<feature type="chain" id="PRO_5002906945" description="PA14 domain-containing protein" evidence="2">
    <location>
        <begin position="24"/>
        <end position="290"/>
    </location>
</feature>
<dbReference type="Gene3D" id="3.90.182.10">
    <property type="entry name" value="Toxin - Anthrax Protective Antigen,domain 1"/>
    <property type="match status" value="1"/>
</dbReference>
<dbReference type="GeneID" id="8248843"/>
<gene>
    <name evidence="4" type="ORF">MICPUN_109446</name>
</gene>
<accession>C1EGQ8</accession>
<evidence type="ECO:0000256" key="1">
    <source>
        <dbReference type="SAM" id="MobiDB-lite"/>
    </source>
</evidence>
<dbReference type="RefSeq" id="XP_002505912.1">
    <property type="nucleotide sequence ID" value="XM_002505866.1"/>
</dbReference>
<dbReference type="OrthoDB" id="47059at2759"/>
<sequence length="290" mass="32177">MGARAVVVHVALTLLSLARGAKGQADLSDFNPPDLGRRVAGLQLALWKYYSRLYSIPNLDSKPPDLVTWMTQVNKPGTFGIWPEVQLMGSDVVPAFPFYDGRTYQDRWAARITGNLFIEKTNTYTLELENREGAKLWVDGSLAVDNDFSVHETGETDMRSKHAHVHLSAGYHHVRIEFFVDQTWTGLRFWYGAPGVPRMIIPASAFSLPDASCCLCQCKRGQCRIADYGTKIVDCLWPTDAGPIDFLRPLAMESTPDPNDAGTCKEPCEDPGSASAADTRQASPHFYYGQ</sequence>
<dbReference type="OMA" id="CCLCQCK"/>
<proteinExistence type="predicted"/>
<feature type="signal peptide" evidence="2">
    <location>
        <begin position="1"/>
        <end position="23"/>
    </location>
</feature>
<feature type="region of interest" description="Disordered" evidence="1">
    <location>
        <begin position="251"/>
        <end position="290"/>
    </location>
</feature>
<protein>
    <recommendedName>
        <fullName evidence="3">PA14 domain-containing protein</fullName>
    </recommendedName>
</protein>
<dbReference type="InterPro" id="IPR011658">
    <property type="entry name" value="PA14_dom"/>
</dbReference>
<dbReference type="SMART" id="SM00758">
    <property type="entry name" value="PA14"/>
    <property type="match status" value="1"/>
</dbReference>
<evidence type="ECO:0000256" key="2">
    <source>
        <dbReference type="SAM" id="SignalP"/>
    </source>
</evidence>
<keyword evidence="2" id="KW-0732">Signal</keyword>
<evidence type="ECO:0000313" key="4">
    <source>
        <dbReference type="EMBL" id="ACO67170.1"/>
    </source>
</evidence>
<dbReference type="Proteomes" id="UP000002009">
    <property type="component" value="Chromosome 14"/>
</dbReference>
<dbReference type="Pfam" id="PF07691">
    <property type="entry name" value="PA14"/>
    <property type="match status" value="1"/>
</dbReference>